<dbReference type="AlphaFoldDB" id="A0AAD8N1C5"/>
<accession>A0AAD8N1C5</accession>
<organism evidence="2 3">
    <name type="scientific">Heracleum sosnowskyi</name>
    <dbReference type="NCBI Taxonomy" id="360622"/>
    <lineage>
        <taxon>Eukaryota</taxon>
        <taxon>Viridiplantae</taxon>
        <taxon>Streptophyta</taxon>
        <taxon>Embryophyta</taxon>
        <taxon>Tracheophyta</taxon>
        <taxon>Spermatophyta</taxon>
        <taxon>Magnoliopsida</taxon>
        <taxon>eudicotyledons</taxon>
        <taxon>Gunneridae</taxon>
        <taxon>Pentapetalae</taxon>
        <taxon>asterids</taxon>
        <taxon>campanulids</taxon>
        <taxon>Apiales</taxon>
        <taxon>Apiaceae</taxon>
        <taxon>Apioideae</taxon>
        <taxon>apioid superclade</taxon>
        <taxon>Tordylieae</taxon>
        <taxon>Tordyliinae</taxon>
        <taxon>Heracleum</taxon>
    </lineage>
</organism>
<sequence>MGSCFGRQSSSSVQDDYNSKEENPVVVELFSSLGDASSPEAEMLFSQVGRGDYDLEMPVILLAYHVDYWNHMGWKDPFGSSLWTVRQKAYNEALQIDSLYTPQAVFQGKSQCMANEEDELLSGIKASPRYPGLAFEATFERLSKDKLQVTFTGHLRKNIDSVGVNINVALYENGLVTDVENGPNIGRVLTSDYVVRKLEKLCFVKDITPKQTVTGTLKFNLWEGFDSSKCGLAVFLQDDYYYIFGSQDIKLPYDLEVPTTAPCNVEA</sequence>
<name>A0AAD8N1C5_9APIA</name>
<dbReference type="InterPro" id="IPR010634">
    <property type="entry name" value="DUF1223"/>
</dbReference>
<comment type="caution">
    <text evidence="2">The sequence shown here is derived from an EMBL/GenBank/DDBJ whole genome shotgun (WGS) entry which is preliminary data.</text>
</comment>
<dbReference type="EMBL" id="JAUIZM010000003">
    <property type="protein sequence ID" value="KAK1391233.1"/>
    <property type="molecule type" value="Genomic_DNA"/>
</dbReference>
<reference evidence="2" key="2">
    <citation type="submission" date="2023-05" db="EMBL/GenBank/DDBJ databases">
        <authorList>
            <person name="Schelkunov M.I."/>
        </authorList>
    </citation>
    <scope>NUCLEOTIDE SEQUENCE</scope>
    <source>
        <strain evidence="2">Hsosn_3</strain>
        <tissue evidence="2">Leaf</tissue>
    </source>
</reference>
<proteinExistence type="predicted"/>
<dbReference type="PANTHER" id="PTHR36057">
    <property type="match status" value="1"/>
</dbReference>
<reference evidence="2" key="1">
    <citation type="submission" date="2023-02" db="EMBL/GenBank/DDBJ databases">
        <title>Genome of toxic invasive species Heracleum sosnowskyi carries increased number of genes despite the absence of recent whole-genome duplications.</title>
        <authorList>
            <person name="Schelkunov M."/>
            <person name="Shtratnikova V."/>
            <person name="Makarenko M."/>
            <person name="Klepikova A."/>
            <person name="Omelchenko D."/>
            <person name="Novikova G."/>
            <person name="Obukhova E."/>
            <person name="Bogdanov V."/>
            <person name="Penin A."/>
            <person name="Logacheva M."/>
        </authorList>
    </citation>
    <scope>NUCLEOTIDE SEQUENCE</scope>
    <source>
        <strain evidence="2">Hsosn_3</strain>
        <tissue evidence="2">Leaf</tissue>
    </source>
</reference>
<evidence type="ECO:0000313" key="3">
    <source>
        <dbReference type="Proteomes" id="UP001237642"/>
    </source>
</evidence>
<feature type="compositionally biased region" description="Polar residues" evidence="1">
    <location>
        <begin position="1"/>
        <end position="16"/>
    </location>
</feature>
<dbReference type="PANTHER" id="PTHR36057:SF1">
    <property type="entry name" value="LIPOPROTEIN LIPID ATTACHMENT SITE-LIKE PROTEIN, PUTATIVE (DUF1223)-RELATED"/>
    <property type="match status" value="1"/>
</dbReference>
<gene>
    <name evidence="2" type="ORF">POM88_010289</name>
</gene>
<evidence type="ECO:0000256" key="1">
    <source>
        <dbReference type="SAM" id="MobiDB-lite"/>
    </source>
</evidence>
<dbReference type="Proteomes" id="UP001237642">
    <property type="component" value="Unassembled WGS sequence"/>
</dbReference>
<keyword evidence="2" id="KW-0449">Lipoprotein</keyword>
<dbReference type="Pfam" id="PF06764">
    <property type="entry name" value="DUF1223"/>
    <property type="match status" value="1"/>
</dbReference>
<evidence type="ECO:0000313" key="2">
    <source>
        <dbReference type="EMBL" id="KAK1391233.1"/>
    </source>
</evidence>
<dbReference type="InterPro" id="IPR036249">
    <property type="entry name" value="Thioredoxin-like_sf"/>
</dbReference>
<dbReference type="SUPFAM" id="SSF52833">
    <property type="entry name" value="Thioredoxin-like"/>
    <property type="match status" value="1"/>
</dbReference>
<protein>
    <submittedName>
        <fullName evidence="2">Membrane lipoprotein lipid attachment site-like protein</fullName>
    </submittedName>
</protein>
<keyword evidence="3" id="KW-1185">Reference proteome</keyword>
<feature type="region of interest" description="Disordered" evidence="1">
    <location>
        <begin position="1"/>
        <end position="20"/>
    </location>
</feature>